<dbReference type="PROSITE" id="PS01124">
    <property type="entry name" value="HTH_ARAC_FAMILY_2"/>
    <property type="match status" value="1"/>
</dbReference>
<feature type="domain" description="HTH araC/xylS-type" evidence="5">
    <location>
        <begin position="184"/>
        <end position="282"/>
    </location>
</feature>
<evidence type="ECO:0000256" key="2">
    <source>
        <dbReference type="ARBA" id="ARBA00023125"/>
    </source>
</evidence>
<keyword evidence="3" id="KW-0804">Transcription</keyword>
<dbReference type="GO" id="GO:0003700">
    <property type="term" value="F:DNA-binding transcription factor activity"/>
    <property type="evidence" value="ECO:0007669"/>
    <property type="project" value="InterPro"/>
</dbReference>
<evidence type="ECO:0000259" key="5">
    <source>
        <dbReference type="PROSITE" id="PS01124"/>
    </source>
</evidence>
<dbReference type="PROSITE" id="PS00041">
    <property type="entry name" value="HTH_ARAC_FAMILY_1"/>
    <property type="match status" value="1"/>
</dbReference>
<evidence type="ECO:0000313" key="7">
    <source>
        <dbReference type="Proteomes" id="UP000319818"/>
    </source>
</evidence>
<accession>A0A543FPK7</accession>
<dbReference type="Pfam" id="PF12833">
    <property type="entry name" value="HTH_18"/>
    <property type="match status" value="1"/>
</dbReference>
<dbReference type="Gene3D" id="3.40.50.880">
    <property type="match status" value="1"/>
</dbReference>
<comment type="caution">
    <text evidence="6">The sequence shown here is derived from an EMBL/GenBank/DDBJ whole genome shotgun (WGS) entry which is preliminary data.</text>
</comment>
<dbReference type="PANTHER" id="PTHR43130">
    <property type="entry name" value="ARAC-FAMILY TRANSCRIPTIONAL REGULATOR"/>
    <property type="match status" value="1"/>
</dbReference>
<dbReference type="InterPro" id="IPR002818">
    <property type="entry name" value="DJ-1/PfpI"/>
</dbReference>
<dbReference type="Pfam" id="PF01965">
    <property type="entry name" value="DJ-1_PfpI"/>
    <property type="match status" value="1"/>
</dbReference>
<dbReference type="SUPFAM" id="SSF46689">
    <property type="entry name" value="Homeodomain-like"/>
    <property type="match status" value="2"/>
</dbReference>
<keyword evidence="7" id="KW-1185">Reference proteome</keyword>
<dbReference type="Gene3D" id="1.10.10.60">
    <property type="entry name" value="Homeodomain-like"/>
    <property type="match status" value="1"/>
</dbReference>
<evidence type="ECO:0000313" key="6">
    <source>
        <dbReference type="EMBL" id="TQM35767.1"/>
    </source>
</evidence>
<feature type="region of interest" description="Disordered" evidence="4">
    <location>
        <begin position="276"/>
        <end position="295"/>
    </location>
</feature>
<evidence type="ECO:0000256" key="3">
    <source>
        <dbReference type="ARBA" id="ARBA00023163"/>
    </source>
</evidence>
<protein>
    <submittedName>
        <fullName evidence="6">Transcriptional regulator GlxA family with amidase domain</fullName>
    </submittedName>
</protein>
<dbReference type="GO" id="GO:0043565">
    <property type="term" value="F:sequence-specific DNA binding"/>
    <property type="evidence" value="ECO:0007669"/>
    <property type="project" value="InterPro"/>
</dbReference>
<proteinExistence type="predicted"/>
<dbReference type="Proteomes" id="UP000319818">
    <property type="component" value="Unassembled WGS sequence"/>
</dbReference>
<gene>
    <name evidence="6" type="ORF">FB388_7208</name>
</gene>
<sequence length="295" mass="31537">MVAILATPTTSLVELATPTDVFTTGRARGRYEVRICAIEPGRIELGSGFSVEAPHPLDDLAAADTVIVPGGPDRPHDLPPALTRALHAAAARRARISAIGSGTFVLAAAGLLDGRSATTRLDLADDLRQKFPQVHVDASAPISADDGISTCAGGASTVEMCVGLVRQDHGAATSDGRVHVDDLAELLEWATARLDKPLTLADMARAARVSARTLARRFAAAFGTTPTQWLRTQRLQRARHLLETTSEPVERIARLTGFGSTSNFRLQFAKSTGLSPQAYRRRRRARPHDVSSPVE</sequence>
<keyword evidence="2" id="KW-0238">DNA-binding</keyword>
<dbReference type="InterPro" id="IPR029062">
    <property type="entry name" value="Class_I_gatase-like"/>
</dbReference>
<dbReference type="InterPro" id="IPR052158">
    <property type="entry name" value="INH-QAR"/>
</dbReference>
<dbReference type="AlphaFoldDB" id="A0A543FPK7"/>
<dbReference type="SUPFAM" id="SSF52317">
    <property type="entry name" value="Class I glutamine amidotransferase-like"/>
    <property type="match status" value="1"/>
</dbReference>
<dbReference type="PANTHER" id="PTHR43130:SF3">
    <property type="entry name" value="HTH-TYPE TRANSCRIPTIONAL REGULATOR RV1931C"/>
    <property type="match status" value="1"/>
</dbReference>
<dbReference type="InterPro" id="IPR018060">
    <property type="entry name" value="HTH_AraC"/>
</dbReference>
<organism evidence="6 7">
    <name type="scientific">Pseudonocardia cypriaca</name>
    <dbReference type="NCBI Taxonomy" id="882449"/>
    <lineage>
        <taxon>Bacteria</taxon>
        <taxon>Bacillati</taxon>
        <taxon>Actinomycetota</taxon>
        <taxon>Actinomycetes</taxon>
        <taxon>Pseudonocardiales</taxon>
        <taxon>Pseudonocardiaceae</taxon>
        <taxon>Pseudonocardia</taxon>
    </lineage>
</organism>
<keyword evidence="1" id="KW-0805">Transcription regulation</keyword>
<reference evidence="6 7" key="1">
    <citation type="submission" date="2019-06" db="EMBL/GenBank/DDBJ databases">
        <title>Sequencing the genomes of 1000 actinobacteria strains.</title>
        <authorList>
            <person name="Klenk H.-P."/>
        </authorList>
    </citation>
    <scope>NUCLEOTIDE SEQUENCE [LARGE SCALE GENOMIC DNA]</scope>
    <source>
        <strain evidence="6 7">DSM 45511</strain>
    </source>
</reference>
<name>A0A543FPK7_9PSEU</name>
<dbReference type="EMBL" id="VFPH01000003">
    <property type="protein sequence ID" value="TQM35767.1"/>
    <property type="molecule type" value="Genomic_DNA"/>
</dbReference>
<evidence type="ECO:0000256" key="4">
    <source>
        <dbReference type="SAM" id="MobiDB-lite"/>
    </source>
</evidence>
<evidence type="ECO:0000256" key="1">
    <source>
        <dbReference type="ARBA" id="ARBA00023015"/>
    </source>
</evidence>
<dbReference type="InterPro" id="IPR018062">
    <property type="entry name" value="HTH_AraC-typ_CS"/>
</dbReference>
<dbReference type="InterPro" id="IPR009057">
    <property type="entry name" value="Homeodomain-like_sf"/>
</dbReference>
<dbReference type="SMART" id="SM00342">
    <property type="entry name" value="HTH_ARAC"/>
    <property type="match status" value="1"/>
</dbReference>